<proteinExistence type="predicted"/>
<dbReference type="AlphaFoldDB" id="A0A074X8Y0"/>
<reference evidence="1 2" key="1">
    <citation type="journal article" date="2014" name="BMC Genomics">
        <title>Genome sequencing of four Aureobasidium pullulans varieties: biotechnological potential, stress tolerance, and description of new species.</title>
        <authorList>
            <person name="Gostin Ar C."/>
            <person name="Ohm R.A."/>
            <person name="Kogej T."/>
            <person name="Sonjak S."/>
            <person name="Turk M."/>
            <person name="Zajc J."/>
            <person name="Zalar P."/>
            <person name="Grube M."/>
            <person name="Sun H."/>
            <person name="Han J."/>
            <person name="Sharma A."/>
            <person name="Chiniquy J."/>
            <person name="Ngan C.Y."/>
            <person name="Lipzen A."/>
            <person name="Barry K."/>
            <person name="Grigoriev I.V."/>
            <person name="Gunde-Cimerman N."/>
        </authorList>
    </citation>
    <scope>NUCLEOTIDE SEQUENCE [LARGE SCALE GENOMIC DNA]</scope>
    <source>
        <strain evidence="1 2">EXF-150</strain>
    </source>
</reference>
<keyword evidence="2" id="KW-1185">Reference proteome</keyword>
<dbReference type="RefSeq" id="XP_029754709.1">
    <property type="nucleotide sequence ID" value="XM_029910071.1"/>
</dbReference>
<dbReference type="GeneID" id="40752377"/>
<sequence length="282" mass="32015">MVQYRSEGSTKAFRYPWTISRDSVPPHGYSVRCSGTCGPVGMMNRASVQRSGTVPLSQWFAVPHNQTNRAAVNSRTFTKAQSSSIDFDRCGPERRRNDGGKAQARIIDAVFPPQIGYQEDRIRCSQLVFIDCTCGANPVCWRDTIIQALYWITYRGSWRQLSCNCHDILNMQPDFRSIGPFGADTLLRELVGQVLTVRRRIGYIGLQCGVHDRCMCAYFTSPLLRREYPPSSPTCHRIEKKESMDEVLNLVSAESRTALVKREKKAKTNMSSLDVDDNHHWV</sequence>
<evidence type="ECO:0000313" key="2">
    <source>
        <dbReference type="Proteomes" id="UP000030706"/>
    </source>
</evidence>
<name>A0A074X8Y0_AURPU</name>
<dbReference type="HOGENOM" id="CLU_986898_0_0_1"/>
<dbReference type="Proteomes" id="UP000030706">
    <property type="component" value="Unassembled WGS sequence"/>
</dbReference>
<evidence type="ECO:0000313" key="1">
    <source>
        <dbReference type="EMBL" id="KEQ78522.1"/>
    </source>
</evidence>
<gene>
    <name evidence="1" type="ORF">M438DRAFT_410186</name>
</gene>
<organism evidence="1 2">
    <name type="scientific">Aureobasidium pullulans EXF-150</name>
    <dbReference type="NCBI Taxonomy" id="1043002"/>
    <lineage>
        <taxon>Eukaryota</taxon>
        <taxon>Fungi</taxon>
        <taxon>Dikarya</taxon>
        <taxon>Ascomycota</taxon>
        <taxon>Pezizomycotina</taxon>
        <taxon>Dothideomycetes</taxon>
        <taxon>Dothideomycetidae</taxon>
        <taxon>Dothideales</taxon>
        <taxon>Saccotheciaceae</taxon>
        <taxon>Aureobasidium</taxon>
    </lineage>
</organism>
<protein>
    <submittedName>
        <fullName evidence="1">Uncharacterized protein</fullName>
    </submittedName>
</protein>
<accession>A0A074X8Y0</accession>
<dbReference type="EMBL" id="KL585021">
    <property type="protein sequence ID" value="KEQ78522.1"/>
    <property type="molecule type" value="Genomic_DNA"/>
</dbReference>